<dbReference type="InterPro" id="IPR050866">
    <property type="entry name" value="CNG_cation_channel"/>
</dbReference>
<gene>
    <name evidence="7" type="ORF">KUTeg_011547</name>
</gene>
<comment type="subcellular location">
    <subcellularLocation>
        <location evidence="1">Membrane</location>
        <topology evidence="1">Multi-pass membrane protein</topology>
    </subcellularLocation>
</comment>
<dbReference type="PANTHER" id="PTHR45638:SF4">
    <property type="entry name" value="CYCLIC NUCLEOTIDE-BINDING DOMAIN-CONTAINING PROTEIN"/>
    <property type="match status" value="1"/>
</dbReference>
<keyword evidence="3 5" id="KW-1133">Transmembrane helix</keyword>
<feature type="domain" description="Ion transport" evidence="6">
    <location>
        <begin position="242"/>
        <end position="458"/>
    </location>
</feature>
<dbReference type="InterPro" id="IPR005821">
    <property type="entry name" value="Ion_trans_dom"/>
</dbReference>
<keyword evidence="8" id="KW-1185">Reference proteome</keyword>
<evidence type="ECO:0000313" key="7">
    <source>
        <dbReference type="EMBL" id="KAJ8309682.1"/>
    </source>
</evidence>
<evidence type="ECO:0000256" key="1">
    <source>
        <dbReference type="ARBA" id="ARBA00004141"/>
    </source>
</evidence>
<dbReference type="SUPFAM" id="SSF81324">
    <property type="entry name" value="Voltage-gated potassium channels"/>
    <property type="match status" value="1"/>
</dbReference>
<evidence type="ECO:0000259" key="6">
    <source>
        <dbReference type="Pfam" id="PF00520"/>
    </source>
</evidence>
<evidence type="ECO:0000256" key="4">
    <source>
        <dbReference type="ARBA" id="ARBA00023136"/>
    </source>
</evidence>
<keyword evidence="4 5" id="KW-0472">Membrane</keyword>
<dbReference type="SUPFAM" id="SSF51206">
    <property type="entry name" value="cAMP-binding domain-like"/>
    <property type="match status" value="1"/>
</dbReference>
<dbReference type="Pfam" id="PF00520">
    <property type="entry name" value="Ion_trans"/>
    <property type="match status" value="1"/>
</dbReference>
<feature type="transmembrane region" description="Helical" evidence="5">
    <location>
        <begin position="242"/>
        <end position="263"/>
    </location>
</feature>
<proteinExistence type="predicted"/>
<sequence>MSTLYNVNIETRFVISFFVKVLFLRSVEYAMSAARRRTSEPGVSVKYTPCSKEEHSEDDLEEIAIVDRDDNKSVTHSNDKSQKKMSMSHLAANGPKHLPGLGIFQAFTSSRDRNKAVGERLSTSGGRISVSSPVYSSKIVEQKSKSTSKQSLLDFFGTKIDRRKSRKSISTRSEFGLSLIRKGRSSEVITPSQLRKQRRKEIEENFGKKSRRNDRFEATTTTTDRDGCNWTFVFDPAGRLSYWWSSVVSIAFLYNFWVIIYRFAFQEINSENLDIWFPLDYTADLLYILDIAFHFRTGYLEDGVLQTDSVKLRIHYMNTTLFYIDCLCLLPLVKVYRFWAFLDRTERHTNYPNLIRTMTLMHYLLALFHWNACLYYLVAKSLQESSSTWKLPKDDKNVFQQYLHGLYWSTLTLTTIGNLPTPRTSRDYLFIIAEMIFGLLLFATVLGHISNIVASISNARKDFQAKLDGVKTYMSLRRVPMRLQDRVIKWFDYLWYCNKSADEEKTLGLLPDKLKAEIAIHVHLDTLKRVEIFQNTEAGFLCELVLRLKPVLFSPGDYICRKESSSCLILDGQARVLSIGNPTHVKTFRDLADVFVNLVYQSGAKFKYRQESIKQTTRQRRTKTVKPIRHVVETDLARFLSEELLIHAPSEKEIVVAGGFDNEQEVRSSVLTRDLSELSASHEEADTRIILQAIDAQTSSVVVCAMDIDVFILLVAHLSEIKSDHVWMMTGISTKRRYIPIKDVFQRIPPHSIDSLLAFHSLTGCDTTSFFYGHS</sequence>
<protein>
    <recommendedName>
        <fullName evidence="6">Ion transport domain-containing protein</fullName>
    </recommendedName>
</protein>
<dbReference type="InterPro" id="IPR018490">
    <property type="entry name" value="cNMP-bd_dom_sf"/>
</dbReference>
<feature type="transmembrane region" description="Helical" evidence="5">
    <location>
        <begin position="428"/>
        <end position="449"/>
    </location>
</feature>
<evidence type="ECO:0000313" key="8">
    <source>
        <dbReference type="Proteomes" id="UP001217089"/>
    </source>
</evidence>
<accession>A0ABQ9EWZ6</accession>
<reference evidence="7 8" key="1">
    <citation type="submission" date="2022-12" db="EMBL/GenBank/DDBJ databases">
        <title>Chromosome-level genome of Tegillarca granosa.</title>
        <authorList>
            <person name="Kim J."/>
        </authorList>
    </citation>
    <scope>NUCLEOTIDE SEQUENCE [LARGE SCALE GENOMIC DNA]</scope>
    <source>
        <strain evidence="7">Teg-2019</strain>
        <tissue evidence="7">Adductor muscle</tissue>
    </source>
</reference>
<dbReference type="InterPro" id="IPR014710">
    <property type="entry name" value="RmlC-like_jellyroll"/>
</dbReference>
<keyword evidence="2 5" id="KW-0812">Transmembrane</keyword>
<feature type="transmembrane region" description="Helical" evidence="5">
    <location>
        <begin position="315"/>
        <end position="339"/>
    </location>
</feature>
<evidence type="ECO:0000256" key="3">
    <source>
        <dbReference type="ARBA" id="ARBA00022989"/>
    </source>
</evidence>
<dbReference type="Proteomes" id="UP001217089">
    <property type="component" value="Unassembled WGS sequence"/>
</dbReference>
<dbReference type="Gene3D" id="1.10.287.70">
    <property type="match status" value="1"/>
</dbReference>
<comment type="caution">
    <text evidence="7">The sequence shown here is derived from an EMBL/GenBank/DDBJ whole genome shotgun (WGS) entry which is preliminary data.</text>
</comment>
<feature type="transmembrane region" description="Helical" evidence="5">
    <location>
        <begin position="360"/>
        <end position="378"/>
    </location>
</feature>
<evidence type="ECO:0000256" key="2">
    <source>
        <dbReference type="ARBA" id="ARBA00022692"/>
    </source>
</evidence>
<name>A0ABQ9EWZ6_TEGGR</name>
<dbReference type="PANTHER" id="PTHR45638">
    <property type="entry name" value="CYCLIC NUCLEOTIDE-GATED CATION CHANNEL SUBUNIT A"/>
    <property type="match status" value="1"/>
</dbReference>
<dbReference type="EMBL" id="JARBDR010000640">
    <property type="protein sequence ID" value="KAJ8309682.1"/>
    <property type="molecule type" value="Genomic_DNA"/>
</dbReference>
<dbReference type="Gene3D" id="2.60.120.10">
    <property type="entry name" value="Jelly Rolls"/>
    <property type="match status" value="1"/>
</dbReference>
<dbReference type="Gene3D" id="1.10.287.630">
    <property type="entry name" value="Helix hairpin bin"/>
    <property type="match status" value="1"/>
</dbReference>
<organism evidence="7 8">
    <name type="scientific">Tegillarca granosa</name>
    <name type="common">Malaysian cockle</name>
    <name type="synonym">Anadara granosa</name>
    <dbReference type="NCBI Taxonomy" id="220873"/>
    <lineage>
        <taxon>Eukaryota</taxon>
        <taxon>Metazoa</taxon>
        <taxon>Spiralia</taxon>
        <taxon>Lophotrochozoa</taxon>
        <taxon>Mollusca</taxon>
        <taxon>Bivalvia</taxon>
        <taxon>Autobranchia</taxon>
        <taxon>Pteriomorphia</taxon>
        <taxon>Arcoida</taxon>
        <taxon>Arcoidea</taxon>
        <taxon>Arcidae</taxon>
        <taxon>Tegillarca</taxon>
    </lineage>
</organism>
<evidence type="ECO:0000256" key="5">
    <source>
        <dbReference type="SAM" id="Phobius"/>
    </source>
</evidence>